<feature type="compositionally biased region" description="Basic and acidic residues" evidence="10">
    <location>
        <begin position="515"/>
        <end position="524"/>
    </location>
</feature>
<dbReference type="NCBIfam" id="TIGR02734">
    <property type="entry name" value="crtI_fam"/>
    <property type="match status" value="1"/>
</dbReference>
<dbReference type="PANTHER" id="PTHR43734:SF1">
    <property type="entry name" value="PHYTOENE DESATURASE"/>
    <property type="match status" value="1"/>
</dbReference>
<dbReference type="Proteomes" id="UP000028547">
    <property type="component" value="Unassembled WGS sequence"/>
</dbReference>
<evidence type="ECO:0000313" key="13">
    <source>
        <dbReference type="Proteomes" id="UP000028547"/>
    </source>
</evidence>
<dbReference type="EMBL" id="JPMI01000252">
    <property type="protein sequence ID" value="KFA89322.1"/>
    <property type="molecule type" value="Genomic_DNA"/>
</dbReference>
<dbReference type="PRINTS" id="PR00411">
    <property type="entry name" value="PNDRDTASEI"/>
</dbReference>
<gene>
    <name evidence="12" type="ORF">Q664_35680</name>
</gene>
<protein>
    <recommendedName>
        <fullName evidence="8">Phytoene dehydrogenase</fullName>
    </recommendedName>
</protein>
<dbReference type="PRINTS" id="PR00368">
    <property type="entry name" value="FADPNR"/>
</dbReference>
<proteinExistence type="inferred from homology"/>
<accession>A0A084SLI7</accession>
<evidence type="ECO:0000256" key="7">
    <source>
        <dbReference type="ARBA" id="ARBA00023002"/>
    </source>
</evidence>
<feature type="region of interest" description="Disordered" evidence="10">
    <location>
        <begin position="505"/>
        <end position="524"/>
    </location>
</feature>
<dbReference type="Pfam" id="PF01593">
    <property type="entry name" value="Amino_oxidase"/>
    <property type="match status" value="1"/>
</dbReference>
<keyword evidence="7 9" id="KW-0560">Oxidoreductase</keyword>
<reference evidence="12 13" key="1">
    <citation type="submission" date="2014-07" db="EMBL/GenBank/DDBJ databases">
        <title>Draft Genome Sequence of Gephyronic Acid Producer, Cystobacter violaceus Strain Cb vi76.</title>
        <authorList>
            <person name="Stevens D.C."/>
            <person name="Young J."/>
            <person name="Carmichael R."/>
            <person name="Tan J."/>
            <person name="Taylor R.E."/>
        </authorList>
    </citation>
    <scope>NUCLEOTIDE SEQUENCE [LARGE SCALE GENOMIC DNA]</scope>
    <source>
        <strain evidence="12 13">Cb vi76</strain>
    </source>
</reference>
<keyword evidence="6" id="KW-0274">FAD</keyword>
<dbReference type="InterPro" id="IPR002937">
    <property type="entry name" value="Amino_oxidase"/>
</dbReference>
<evidence type="ECO:0000256" key="2">
    <source>
        <dbReference type="ARBA" id="ARBA00004829"/>
    </source>
</evidence>
<dbReference type="FunFam" id="3.50.50.60:FF:000413">
    <property type="entry name" value="Phytoene desaturase (lycopene-forming)"/>
    <property type="match status" value="1"/>
</dbReference>
<evidence type="ECO:0000256" key="3">
    <source>
        <dbReference type="ARBA" id="ARBA00006046"/>
    </source>
</evidence>
<keyword evidence="4" id="KW-0285">Flavoprotein</keyword>
<evidence type="ECO:0000256" key="6">
    <source>
        <dbReference type="ARBA" id="ARBA00022827"/>
    </source>
</evidence>
<evidence type="ECO:0000313" key="12">
    <source>
        <dbReference type="EMBL" id="KFA89322.1"/>
    </source>
</evidence>
<dbReference type="GO" id="GO:0016117">
    <property type="term" value="P:carotenoid biosynthetic process"/>
    <property type="evidence" value="ECO:0007669"/>
    <property type="project" value="UniProtKB-KW"/>
</dbReference>
<evidence type="ECO:0000259" key="11">
    <source>
        <dbReference type="Pfam" id="PF01593"/>
    </source>
</evidence>
<comment type="cofactor">
    <cofactor evidence="1">
        <name>FAD</name>
        <dbReference type="ChEBI" id="CHEBI:57692"/>
    </cofactor>
</comment>
<sequence length="524" mass="58139">MVRHVIVVGAGPGGLSAAINLAGLGLKVTVVEKDAVPGGRMKGLTLGEHGEYAVDTGPSILQLPGVLERIFERAGKRISDYVKLVPLDTNTRVHFWDGTYLDTTRDVARMEREVSKFGPDKAPALRRWLEESREKYPLAYEKFMATHADSLAYYAPWRLMATLRFKPWQTLYKHLDGFFHDDRISYALSYPSKYLGLHPTTCSSVFSVIPYLELAFGVWHVEGGFRALSRGMMKCAEDLGATFRMGTAVEQVLVEYGRAAGVRLANGERLEADAVVVNADLPYAAQKLVPSEARAGTRLTDAALEKASYSCSTFMAYYGLDRVYDELPHHLIYLSESARRTDREALEDRKVDVDDPPFYVCNPTVTDKSGAPTGHSTLYVLVPTPNTSRDVDWAATERTLRERIPAMLEKVGIQGVRQHIRAERYFTAETWRDDFNVFRGAVFNLSHTWTQLGPLRPHVKSPSVEGLYWVGGGTHPGSGLLTIMESANIAADYLSREAGKGPLGGWPYVPPVEGHSTEPRARVG</sequence>
<dbReference type="SUPFAM" id="SSF51905">
    <property type="entry name" value="FAD/NAD(P)-binding domain"/>
    <property type="match status" value="1"/>
</dbReference>
<evidence type="ECO:0000256" key="9">
    <source>
        <dbReference type="RuleBase" id="RU362075"/>
    </source>
</evidence>
<feature type="domain" description="Amine oxidase" evidence="11">
    <location>
        <begin position="13"/>
        <end position="492"/>
    </location>
</feature>
<keyword evidence="5 9" id="KW-0125">Carotenoid biosynthesis</keyword>
<comment type="similarity">
    <text evidence="3 9">Belongs to the carotenoid/retinoid oxidoreductase family.</text>
</comment>
<evidence type="ECO:0000256" key="1">
    <source>
        <dbReference type="ARBA" id="ARBA00001974"/>
    </source>
</evidence>
<comment type="pathway">
    <text evidence="2 9">Carotenoid biosynthesis.</text>
</comment>
<dbReference type="InterPro" id="IPR036188">
    <property type="entry name" value="FAD/NAD-bd_sf"/>
</dbReference>
<organism evidence="12 13">
    <name type="scientific">Archangium violaceum Cb vi76</name>
    <dbReference type="NCBI Taxonomy" id="1406225"/>
    <lineage>
        <taxon>Bacteria</taxon>
        <taxon>Pseudomonadati</taxon>
        <taxon>Myxococcota</taxon>
        <taxon>Myxococcia</taxon>
        <taxon>Myxococcales</taxon>
        <taxon>Cystobacterineae</taxon>
        <taxon>Archangiaceae</taxon>
        <taxon>Archangium</taxon>
    </lineage>
</organism>
<evidence type="ECO:0000256" key="10">
    <source>
        <dbReference type="SAM" id="MobiDB-lite"/>
    </source>
</evidence>
<dbReference type="RefSeq" id="WP_043405685.1">
    <property type="nucleotide sequence ID" value="NZ_JPMI01000252.1"/>
</dbReference>
<evidence type="ECO:0000256" key="4">
    <source>
        <dbReference type="ARBA" id="ARBA00022630"/>
    </source>
</evidence>
<dbReference type="PANTHER" id="PTHR43734">
    <property type="entry name" value="PHYTOENE DESATURASE"/>
    <property type="match status" value="1"/>
</dbReference>
<name>A0A084SLI7_9BACT</name>
<dbReference type="GO" id="GO:0016627">
    <property type="term" value="F:oxidoreductase activity, acting on the CH-CH group of donors"/>
    <property type="evidence" value="ECO:0007669"/>
    <property type="project" value="UniProtKB-ARBA"/>
</dbReference>
<dbReference type="Gene3D" id="3.50.50.60">
    <property type="entry name" value="FAD/NAD(P)-binding domain"/>
    <property type="match status" value="2"/>
</dbReference>
<evidence type="ECO:0000256" key="8">
    <source>
        <dbReference type="ARBA" id="ARBA00031986"/>
    </source>
</evidence>
<dbReference type="AlphaFoldDB" id="A0A084SLI7"/>
<evidence type="ECO:0000256" key="5">
    <source>
        <dbReference type="ARBA" id="ARBA00022746"/>
    </source>
</evidence>
<comment type="caution">
    <text evidence="12">The sequence shown here is derived from an EMBL/GenBank/DDBJ whole genome shotgun (WGS) entry which is preliminary data.</text>
</comment>
<dbReference type="InterPro" id="IPR014105">
    <property type="entry name" value="Carotenoid/retinoid_OxRdtase"/>
</dbReference>